<dbReference type="InterPro" id="IPR050196">
    <property type="entry name" value="Cytochrome_P450_Monoox"/>
</dbReference>
<feature type="binding site" description="axial binding residue" evidence="2">
    <location>
        <position position="505"/>
    </location>
    <ligand>
        <name>heme</name>
        <dbReference type="ChEBI" id="CHEBI:30413"/>
    </ligand>
    <ligandPart>
        <name>Fe</name>
        <dbReference type="ChEBI" id="CHEBI:18248"/>
    </ligandPart>
</feature>
<dbReference type="PANTHER" id="PTHR24291:SF183">
    <property type="entry name" value="CYTOCHROME P450 97B3, CHLOROPLASTIC"/>
    <property type="match status" value="1"/>
</dbReference>
<dbReference type="InterPro" id="IPR036396">
    <property type="entry name" value="Cyt_P450_sf"/>
</dbReference>
<evidence type="ECO:0000313" key="4">
    <source>
        <dbReference type="EnsemblPlants" id="Pp3c6_1160V3.2"/>
    </source>
</evidence>
<dbReference type="InterPro" id="IPR002401">
    <property type="entry name" value="Cyt_P450_E_grp-I"/>
</dbReference>
<dbReference type="GO" id="GO:0020037">
    <property type="term" value="F:heme binding"/>
    <property type="evidence" value="ECO:0007669"/>
    <property type="project" value="InterPro"/>
</dbReference>
<dbReference type="GO" id="GO:0004497">
    <property type="term" value="F:monooxygenase activity"/>
    <property type="evidence" value="ECO:0007669"/>
    <property type="project" value="UniProtKB-KW"/>
</dbReference>
<sequence length="555" mass="61855">MAAWKRESVVSVFATNESAAIGVCDVTPVHETPLWRYVKHEQNTLAWVSLIVVTFLLSRRLCSVLRLLILGYRLPGPRARAFDGRSQCLSKAQTPQMLQELLARLHQEHGPLVKVWTGPAQLLVSVKDVDILQHVFERAHDRVPVLRMALQLLYGRRSLFTSNYSKASQSRMMVAKEINGLVLRQAHISSIEVAEKMTQLGGLSKNGCHDLDCMTFSKLMAFAALGTSLYGDGYMIWPVAREFERVMMEVMEALPIWMRYSVPPLWNAKFVVFWKQCLRLRDLARELAAHGNQTSIQESEDRVEGLNILGKLLEEFVSVLFSRMGMGSSTVAEPGAAGMMSHGSLNTAGVLCNVLAQLARHPHIQTKVHNEISTISGFDKSLTETDVQKMIYLNATVLEAARLLPTVPFLQRCSDEHDIALLPGVVIPAGAILTAPIQLIQRDTVYWGDDAAIFNPDRFLKPRRIASGELASEQNQNIPHPCNFTKEPLQLNPAFLVFGAGSRSCIGSSLAVKQISILVTVILKRFELKENFDSSDAKAYENMSRSPPRLTLSPR</sequence>
<accession>A0A7I4E4W0</accession>
<dbReference type="Proteomes" id="UP000006727">
    <property type="component" value="Chromosome 6"/>
</dbReference>
<dbReference type="GeneID" id="112283467"/>
<organism evidence="4 5">
    <name type="scientific">Physcomitrium patens</name>
    <name type="common">Spreading-leaved earth moss</name>
    <name type="synonym">Physcomitrella patens</name>
    <dbReference type="NCBI Taxonomy" id="3218"/>
    <lineage>
        <taxon>Eukaryota</taxon>
        <taxon>Viridiplantae</taxon>
        <taxon>Streptophyta</taxon>
        <taxon>Embryophyta</taxon>
        <taxon>Bryophyta</taxon>
        <taxon>Bryophytina</taxon>
        <taxon>Bryopsida</taxon>
        <taxon>Funariidae</taxon>
        <taxon>Funariales</taxon>
        <taxon>Funariaceae</taxon>
        <taxon>Physcomitrium</taxon>
    </lineage>
</organism>
<dbReference type="EnsemblPlants" id="Pp3c6_1160V3.2">
    <property type="protein sequence ID" value="Pp3c6_1160V3.2"/>
    <property type="gene ID" value="Pp3c6_1160"/>
</dbReference>
<proteinExistence type="inferred from homology"/>
<dbReference type="KEGG" id="ppp:112283467"/>
<dbReference type="InterPro" id="IPR001128">
    <property type="entry name" value="Cyt_P450"/>
</dbReference>
<dbReference type="EnsemblPlants" id="Pp3c6_1160V3.3">
    <property type="protein sequence ID" value="Pp3c6_1160V3.3"/>
    <property type="gene ID" value="Pp3c6_1160"/>
</dbReference>
<gene>
    <name evidence="4" type="primary">LOC112283467</name>
</gene>
<evidence type="ECO:0000256" key="1">
    <source>
        <dbReference type="ARBA" id="ARBA00010617"/>
    </source>
</evidence>
<name>A0A7I4E4W0_PHYPA</name>
<comment type="cofactor">
    <cofactor evidence="2">
        <name>heme</name>
        <dbReference type="ChEBI" id="CHEBI:30413"/>
    </cofactor>
</comment>
<dbReference type="PRINTS" id="PR00385">
    <property type="entry name" value="P450"/>
</dbReference>
<evidence type="ECO:0000313" key="5">
    <source>
        <dbReference type="Proteomes" id="UP000006727"/>
    </source>
</evidence>
<reference evidence="4" key="3">
    <citation type="submission" date="2020-12" db="UniProtKB">
        <authorList>
            <consortium name="EnsemblPlants"/>
        </authorList>
    </citation>
    <scope>IDENTIFICATION</scope>
</reference>
<dbReference type="Gene3D" id="1.10.630.10">
    <property type="entry name" value="Cytochrome P450"/>
    <property type="match status" value="1"/>
</dbReference>
<dbReference type="PRINTS" id="PR00463">
    <property type="entry name" value="EP450I"/>
</dbReference>
<dbReference type="PANTHER" id="PTHR24291">
    <property type="entry name" value="CYTOCHROME P450 FAMILY 4"/>
    <property type="match status" value="1"/>
</dbReference>
<reference evidence="4 5" key="1">
    <citation type="journal article" date="2008" name="Science">
        <title>The Physcomitrella genome reveals evolutionary insights into the conquest of land by plants.</title>
        <authorList>
            <person name="Rensing S."/>
            <person name="Lang D."/>
            <person name="Zimmer A."/>
            <person name="Terry A."/>
            <person name="Salamov A."/>
            <person name="Shapiro H."/>
            <person name="Nishiyama T."/>
            <person name="Perroud P.-F."/>
            <person name="Lindquist E."/>
            <person name="Kamisugi Y."/>
            <person name="Tanahashi T."/>
            <person name="Sakakibara K."/>
            <person name="Fujita T."/>
            <person name="Oishi K."/>
            <person name="Shin-I T."/>
            <person name="Kuroki Y."/>
            <person name="Toyoda A."/>
            <person name="Suzuki Y."/>
            <person name="Hashimoto A."/>
            <person name="Yamaguchi K."/>
            <person name="Sugano A."/>
            <person name="Kohara Y."/>
            <person name="Fujiyama A."/>
            <person name="Anterola A."/>
            <person name="Aoki S."/>
            <person name="Ashton N."/>
            <person name="Barbazuk W.B."/>
            <person name="Barker E."/>
            <person name="Bennetzen J."/>
            <person name="Bezanilla M."/>
            <person name="Blankenship R."/>
            <person name="Cho S.H."/>
            <person name="Dutcher S."/>
            <person name="Estelle M."/>
            <person name="Fawcett J.A."/>
            <person name="Gundlach H."/>
            <person name="Hanada K."/>
            <person name="Heyl A."/>
            <person name="Hicks K.A."/>
            <person name="Hugh J."/>
            <person name="Lohr M."/>
            <person name="Mayer K."/>
            <person name="Melkozernov A."/>
            <person name="Murata T."/>
            <person name="Nelson D."/>
            <person name="Pils B."/>
            <person name="Prigge M."/>
            <person name="Reiss B."/>
            <person name="Renner T."/>
            <person name="Rombauts S."/>
            <person name="Rushton P."/>
            <person name="Sanderfoot A."/>
            <person name="Schween G."/>
            <person name="Shiu S.-H."/>
            <person name="Stueber K."/>
            <person name="Theodoulou F.L."/>
            <person name="Tu H."/>
            <person name="Van de Peer Y."/>
            <person name="Verrier P.J."/>
            <person name="Waters E."/>
            <person name="Wood A."/>
            <person name="Yang L."/>
            <person name="Cove D."/>
            <person name="Cuming A."/>
            <person name="Hasebe M."/>
            <person name="Lucas S."/>
            <person name="Mishler D.B."/>
            <person name="Reski R."/>
            <person name="Grigoriev I."/>
            <person name="Quatrano R.S."/>
            <person name="Boore J.L."/>
        </authorList>
    </citation>
    <scope>NUCLEOTIDE SEQUENCE [LARGE SCALE GENOMIC DNA]</scope>
    <source>
        <strain evidence="4 5">cv. Gransden 2004</strain>
    </source>
</reference>
<dbReference type="GO" id="GO:0016705">
    <property type="term" value="F:oxidoreductase activity, acting on paired donors, with incorporation or reduction of molecular oxygen"/>
    <property type="evidence" value="ECO:0007669"/>
    <property type="project" value="InterPro"/>
</dbReference>
<keyword evidence="3" id="KW-0503">Monooxygenase</keyword>
<protein>
    <recommendedName>
        <fullName evidence="6">Cytochrome P450</fullName>
    </recommendedName>
</protein>
<keyword evidence="2 3" id="KW-0408">Iron</keyword>
<dbReference type="SUPFAM" id="SSF48264">
    <property type="entry name" value="Cytochrome P450"/>
    <property type="match status" value="1"/>
</dbReference>
<keyword evidence="5" id="KW-1185">Reference proteome</keyword>
<reference evidence="4 5" key="2">
    <citation type="journal article" date="2018" name="Plant J.">
        <title>The Physcomitrella patens chromosome-scale assembly reveals moss genome structure and evolution.</title>
        <authorList>
            <person name="Lang D."/>
            <person name="Ullrich K.K."/>
            <person name="Murat F."/>
            <person name="Fuchs J."/>
            <person name="Jenkins J."/>
            <person name="Haas F.B."/>
            <person name="Piednoel M."/>
            <person name="Gundlach H."/>
            <person name="Van Bel M."/>
            <person name="Meyberg R."/>
            <person name="Vives C."/>
            <person name="Morata J."/>
            <person name="Symeonidi A."/>
            <person name="Hiss M."/>
            <person name="Muchero W."/>
            <person name="Kamisugi Y."/>
            <person name="Saleh O."/>
            <person name="Blanc G."/>
            <person name="Decker E.L."/>
            <person name="van Gessel N."/>
            <person name="Grimwood J."/>
            <person name="Hayes R.D."/>
            <person name="Graham S.W."/>
            <person name="Gunter L.E."/>
            <person name="McDaniel S.F."/>
            <person name="Hoernstein S.N.W."/>
            <person name="Larsson A."/>
            <person name="Li F.W."/>
            <person name="Perroud P.F."/>
            <person name="Phillips J."/>
            <person name="Ranjan P."/>
            <person name="Rokshar D.S."/>
            <person name="Rothfels C.J."/>
            <person name="Schneider L."/>
            <person name="Shu S."/>
            <person name="Stevenson D.W."/>
            <person name="Thummler F."/>
            <person name="Tillich M."/>
            <person name="Villarreal Aguilar J.C."/>
            <person name="Widiez T."/>
            <person name="Wong G.K."/>
            <person name="Wymore A."/>
            <person name="Zhang Y."/>
            <person name="Zimmer A.D."/>
            <person name="Quatrano R.S."/>
            <person name="Mayer K.F.X."/>
            <person name="Goodstein D."/>
            <person name="Casacuberta J.M."/>
            <person name="Vandepoele K."/>
            <person name="Reski R."/>
            <person name="Cuming A.C."/>
            <person name="Tuskan G.A."/>
            <person name="Maumus F."/>
            <person name="Salse J."/>
            <person name="Schmutz J."/>
            <person name="Rensing S.A."/>
        </authorList>
    </citation>
    <scope>NUCLEOTIDE SEQUENCE [LARGE SCALE GENOMIC DNA]</scope>
    <source>
        <strain evidence="4 5">cv. Gransden 2004</strain>
    </source>
</reference>
<dbReference type="PROSITE" id="PS00086">
    <property type="entry name" value="CYTOCHROME_P450"/>
    <property type="match status" value="1"/>
</dbReference>
<evidence type="ECO:0000256" key="2">
    <source>
        <dbReference type="PIRSR" id="PIRSR602401-1"/>
    </source>
</evidence>
<dbReference type="AlphaFoldDB" id="A0A7I4E4W0"/>
<dbReference type="RefSeq" id="XP_024377915.1">
    <property type="nucleotide sequence ID" value="XM_024522147.2"/>
</dbReference>
<dbReference type="InterPro" id="IPR017972">
    <property type="entry name" value="Cyt_P450_CS"/>
</dbReference>
<dbReference type="OrthoDB" id="1470350at2759"/>
<keyword evidence="3" id="KW-0560">Oxidoreductase</keyword>
<dbReference type="CDD" id="cd00302">
    <property type="entry name" value="cytochrome_P450"/>
    <property type="match status" value="1"/>
</dbReference>
<evidence type="ECO:0008006" key="6">
    <source>
        <dbReference type="Google" id="ProtNLM"/>
    </source>
</evidence>
<dbReference type="Gramene" id="Pp3c6_1160V3.2">
    <property type="protein sequence ID" value="Pp3c6_1160V3.2"/>
    <property type="gene ID" value="Pp3c6_1160"/>
</dbReference>
<keyword evidence="2 3" id="KW-0479">Metal-binding</keyword>
<evidence type="ECO:0000256" key="3">
    <source>
        <dbReference type="RuleBase" id="RU000461"/>
    </source>
</evidence>
<keyword evidence="2 3" id="KW-0349">Heme</keyword>
<comment type="similarity">
    <text evidence="1 3">Belongs to the cytochrome P450 family.</text>
</comment>
<dbReference type="EMBL" id="ABEU02000006">
    <property type="status" value="NOT_ANNOTATED_CDS"/>
    <property type="molecule type" value="Genomic_DNA"/>
</dbReference>
<dbReference type="Gramene" id="Pp3c6_1160V3.3">
    <property type="protein sequence ID" value="Pp3c6_1160V3.3"/>
    <property type="gene ID" value="Pp3c6_1160"/>
</dbReference>
<dbReference type="GO" id="GO:0005506">
    <property type="term" value="F:iron ion binding"/>
    <property type="evidence" value="ECO:0007669"/>
    <property type="project" value="InterPro"/>
</dbReference>
<dbReference type="Pfam" id="PF00067">
    <property type="entry name" value="p450"/>
    <property type="match status" value="1"/>
</dbReference>